<reference evidence="2" key="1">
    <citation type="submission" date="2019-09" db="EMBL/GenBank/DDBJ databases">
        <authorList>
            <consortium name="GenomeTrakr: Next Generation Sequencing Network for Food Pathogen Tracability"/>
        </authorList>
    </citation>
    <scope>NUCLEOTIDE SEQUENCE</scope>
    <source>
        <strain evidence="2">FDA00014666</strain>
    </source>
</reference>
<organism evidence="2">
    <name type="scientific">Listeria monocytogenes</name>
    <dbReference type="NCBI Taxonomy" id="1639"/>
    <lineage>
        <taxon>Bacteria</taxon>
        <taxon>Bacillati</taxon>
        <taxon>Bacillota</taxon>
        <taxon>Bacilli</taxon>
        <taxon>Bacillales</taxon>
        <taxon>Listeriaceae</taxon>
        <taxon>Listeria</taxon>
    </lineage>
</organism>
<keyword evidence="1" id="KW-0812">Transmembrane</keyword>
<keyword evidence="1" id="KW-0472">Membrane</keyword>
<feature type="transmembrane region" description="Helical" evidence="1">
    <location>
        <begin position="12"/>
        <end position="32"/>
    </location>
</feature>
<dbReference type="EMBL" id="AAKFCP010000053">
    <property type="protein sequence ID" value="ECR2347394.1"/>
    <property type="molecule type" value="Genomic_DNA"/>
</dbReference>
<name>A0A6C7T8U5_LISMN</name>
<accession>A0A6C7T8U5</accession>
<evidence type="ECO:0000313" key="2">
    <source>
        <dbReference type="EMBL" id="ECR2347394.1"/>
    </source>
</evidence>
<keyword evidence="1" id="KW-1133">Transmembrane helix</keyword>
<protein>
    <submittedName>
        <fullName evidence="2">Uncharacterized protein</fullName>
    </submittedName>
</protein>
<feature type="non-terminal residue" evidence="2">
    <location>
        <position position="67"/>
    </location>
</feature>
<proteinExistence type="predicted"/>
<dbReference type="AlphaFoldDB" id="A0A6C7T8U5"/>
<evidence type="ECO:0000256" key="1">
    <source>
        <dbReference type="SAM" id="Phobius"/>
    </source>
</evidence>
<sequence length="67" mass="7602">MEPASRPYRRFSIYNTCSFVSSILVILVIMFFKLSARESKSLSNLSFANSNILFCNLETLKSTTSLL</sequence>
<comment type="caution">
    <text evidence="2">The sequence shown here is derived from an EMBL/GenBank/DDBJ whole genome shotgun (WGS) entry which is preliminary data.</text>
</comment>
<gene>
    <name evidence="2" type="ORF">F1F65_15805</name>
</gene>